<gene>
    <name evidence="1" type="primary">PHM7_1</name>
    <name evidence="1" type="ORF">IWW38_000628</name>
</gene>
<keyword evidence="2" id="KW-1185">Reference proteome</keyword>
<accession>A0ACC1M8J5</accession>
<evidence type="ECO:0000313" key="2">
    <source>
        <dbReference type="Proteomes" id="UP001139981"/>
    </source>
</evidence>
<dbReference type="Proteomes" id="UP001139981">
    <property type="component" value="Unassembled WGS sequence"/>
</dbReference>
<comment type="caution">
    <text evidence="1">The sequence shown here is derived from an EMBL/GenBank/DDBJ whole genome shotgun (WGS) entry which is preliminary data.</text>
</comment>
<organism evidence="1 2">
    <name type="scientific">Coemansia aciculifera</name>
    <dbReference type="NCBI Taxonomy" id="417176"/>
    <lineage>
        <taxon>Eukaryota</taxon>
        <taxon>Fungi</taxon>
        <taxon>Fungi incertae sedis</taxon>
        <taxon>Zoopagomycota</taxon>
        <taxon>Kickxellomycotina</taxon>
        <taxon>Kickxellomycetes</taxon>
        <taxon>Kickxellales</taxon>
        <taxon>Kickxellaceae</taxon>
        <taxon>Coemansia</taxon>
    </lineage>
</organism>
<protein>
    <submittedName>
        <fullName evidence="1">Phosphate metabolism protein 7</fullName>
    </submittedName>
</protein>
<proteinExistence type="predicted"/>
<reference evidence="1" key="1">
    <citation type="submission" date="2022-07" db="EMBL/GenBank/DDBJ databases">
        <title>Phylogenomic reconstructions and comparative analyses of Kickxellomycotina fungi.</title>
        <authorList>
            <person name="Reynolds N.K."/>
            <person name="Stajich J.E."/>
            <person name="Barry K."/>
            <person name="Grigoriev I.V."/>
            <person name="Crous P."/>
            <person name="Smith M.E."/>
        </authorList>
    </citation>
    <scope>NUCLEOTIDE SEQUENCE</scope>
    <source>
        <strain evidence="1">CBS 190363</strain>
    </source>
</reference>
<name>A0ACC1M8J5_9FUNG</name>
<sequence length="881" mass="97799">MSTTDIASIWAGDDDGSVGDSSNSVTTFLASLIINISIALLIFLAFCILRPRFRRVYAPRTYAIERERRSQKIGDGLFAWIPAVLRVPDSDILRRSGLDTYMFLRLVRLMFIIFSVIAFVTCSALLPINILGTQGQLGLAQLSMGNVAPSSRLLWVHILVFAALVVWVLWSLVGELRTYTHLRMWWLTTAQHLDRANANMVLVTGVPPKLAQDEARLAEIFDILPGGVRQVIVSKQSDELARTVEKRNRLAKQLEGLLTAYAVKCTQLSDRPGKTYVAPRHPRIRTGAWGKRVDAFEYLASEIAMCNHFIAQSTKTRGEFPRQGAALVLFNQQIAAHLAAQAVVDYKPLSMGRVATNVDPDDVIWSSLGMSAWNRRLRGYASFALTAALLVFLTPAVAFVTALVQVKNLAVLSSFGWLRGHKWAFALFAGLVPAALVAVLMAVLPAVLRLLLRLEGTATRSEIELRLMHRLFFFNVWNIYVITILASSAVAITAQAVGNPGELVELIQKRVPESATNILSYVLLLAFMGAAKEILQGVPLALRYIVPRLFAKTPRALFRAETPAAFDWAGSIPQHTLVFVMGVSYSFLAPVVNCFVAVYFGLFYLIYRYQFLYVYSDRHWRQGGLSFPKAVKQMLVGVYMADIYLVLMMVAKFEVSANAILRIVVAVAVLLATVAVHWYIDDVYMPAIKYLPLKRAADVERAPHLASEEIPDIVERAEGSSADEHRRRNWAAIKYGSLAPSFLLRLGLWATKTREKDLEEAPTAIPPYVAPQLTSGSLAVVRRDSRLTLGEEAADLERAFSCPAIRARPVCNLWVPLGNPTLFARLLWEVEYYGQGTILVITEGVLINERGKVCADFDFALKDAEAVDKDGVAAAQRNRTL</sequence>
<dbReference type="EMBL" id="JANBVB010000009">
    <property type="protein sequence ID" value="KAJ2900208.1"/>
    <property type="molecule type" value="Genomic_DNA"/>
</dbReference>
<evidence type="ECO:0000313" key="1">
    <source>
        <dbReference type="EMBL" id="KAJ2900208.1"/>
    </source>
</evidence>